<gene>
    <name evidence="8" type="ORF">PSYICH_LOCUS339</name>
</gene>
<proteinExistence type="predicted"/>
<name>A0A9P0CFZ2_9CUCU</name>
<evidence type="ECO:0000256" key="5">
    <source>
        <dbReference type="PROSITE-ProRule" id="PRU00309"/>
    </source>
</evidence>
<evidence type="ECO:0000313" key="8">
    <source>
        <dbReference type="EMBL" id="CAH1099373.1"/>
    </source>
</evidence>
<dbReference type="InterPro" id="IPR026516">
    <property type="entry name" value="THAP1/10"/>
</dbReference>
<evidence type="ECO:0000256" key="2">
    <source>
        <dbReference type="ARBA" id="ARBA00022771"/>
    </source>
</evidence>
<sequence>MTGTYCVVSGCNAEYSAYKKAGIGVSFHKFPRPIDFVSQTILSEWIRRCGTRNTDPLKNHICSNHFSPTDYERDLQNEYLGLPPMKKLKKTSVPNKNLPHVVLAVTEMNDENQLVSPEGQVQMIKPDESGSSTSFDSSNSYSTISSGDSTDSSMGEIYGDAIEYIAGRI</sequence>
<keyword evidence="1" id="KW-0479">Metal-binding</keyword>
<feature type="domain" description="THAP-type" evidence="7">
    <location>
        <begin position="1"/>
        <end position="97"/>
    </location>
</feature>
<dbReference type="PROSITE" id="PS50950">
    <property type="entry name" value="ZF_THAP"/>
    <property type="match status" value="1"/>
</dbReference>
<keyword evidence="9" id="KW-1185">Reference proteome</keyword>
<feature type="compositionally biased region" description="Low complexity" evidence="6">
    <location>
        <begin position="129"/>
        <end position="153"/>
    </location>
</feature>
<dbReference type="InterPro" id="IPR006612">
    <property type="entry name" value="THAP_Znf"/>
</dbReference>
<dbReference type="PANTHER" id="PTHR46600:SF11">
    <property type="entry name" value="THAP DOMAIN-CONTAINING PROTEIN 10"/>
    <property type="match status" value="1"/>
</dbReference>
<evidence type="ECO:0000259" key="7">
    <source>
        <dbReference type="PROSITE" id="PS50950"/>
    </source>
</evidence>
<keyword evidence="4 5" id="KW-0238">DNA-binding</keyword>
<keyword evidence="2 5" id="KW-0863">Zinc-finger</keyword>
<dbReference type="Pfam" id="PF05485">
    <property type="entry name" value="THAP"/>
    <property type="match status" value="1"/>
</dbReference>
<protein>
    <recommendedName>
        <fullName evidence="7">THAP-type domain-containing protein</fullName>
    </recommendedName>
</protein>
<dbReference type="SUPFAM" id="SSF57716">
    <property type="entry name" value="Glucocorticoid receptor-like (DNA-binding domain)"/>
    <property type="match status" value="1"/>
</dbReference>
<evidence type="ECO:0000256" key="6">
    <source>
        <dbReference type="SAM" id="MobiDB-lite"/>
    </source>
</evidence>
<evidence type="ECO:0000313" key="9">
    <source>
        <dbReference type="Proteomes" id="UP001153636"/>
    </source>
</evidence>
<organism evidence="8 9">
    <name type="scientific">Psylliodes chrysocephalus</name>
    <dbReference type="NCBI Taxonomy" id="3402493"/>
    <lineage>
        <taxon>Eukaryota</taxon>
        <taxon>Metazoa</taxon>
        <taxon>Ecdysozoa</taxon>
        <taxon>Arthropoda</taxon>
        <taxon>Hexapoda</taxon>
        <taxon>Insecta</taxon>
        <taxon>Pterygota</taxon>
        <taxon>Neoptera</taxon>
        <taxon>Endopterygota</taxon>
        <taxon>Coleoptera</taxon>
        <taxon>Polyphaga</taxon>
        <taxon>Cucujiformia</taxon>
        <taxon>Chrysomeloidea</taxon>
        <taxon>Chrysomelidae</taxon>
        <taxon>Galerucinae</taxon>
        <taxon>Alticini</taxon>
        <taxon>Psylliodes</taxon>
    </lineage>
</organism>
<dbReference type="Proteomes" id="UP001153636">
    <property type="component" value="Chromosome 1"/>
</dbReference>
<dbReference type="PANTHER" id="PTHR46600">
    <property type="entry name" value="THAP DOMAIN-CONTAINING"/>
    <property type="match status" value="1"/>
</dbReference>
<dbReference type="GO" id="GO:0043565">
    <property type="term" value="F:sequence-specific DNA binding"/>
    <property type="evidence" value="ECO:0007669"/>
    <property type="project" value="InterPro"/>
</dbReference>
<dbReference type="GO" id="GO:0008270">
    <property type="term" value="F:zinc ion binding"/>
    <property type="evidence" value="ECO:0007669"/>
    <property type="project" value="UniProtKB-KW"/>
</dbReference>
<reference evidence="8" key="1">
    <citation type="submission" date="2022-01" db="EMBL/GenBank/DDBJ databases">
        <authorList>
            <person name="King R."/>
        </authorList>
    </citation>
    <scope>NUCLEOTIDE SEQUENCE</scope>
</reference>
<accession>A0A9P0CFZ2</accession>
<dbReference type="AlphaFoldDB" id="A0A9P0CFZ2"/>
<evidence type="ECO:0000256" key="4">
    <source>
        <dbReference type="ARBA" id="ARBA00023125"/>
    </source>
</evidence>
<dbReference type="SMART" id="SM00980">
    <property type="entry name" value="THAP"/>
    <property type="match status" value="1"/>
</dbReference>
<dbReference type="SMART" id="SM00692">
    <property type="entry name" value="DM3"/>
    <property type="match status" value="1"/>
</dbReference>
<evidence type="ECO:0000256" key="3">
    <source>
        <dbReference type="ARBA" id="ARBA00022833"/>
    </source>
</evidence>
<dbReference type="EMBL" id="OV651813">
    <property type="protein sequence ID" value="CAH1099373.1"/>
    <property type="molecule type" value="Genomic_DNA"/>
</dbReference>
<feature type="region of interest" description="Disordered" evidence="6">
    <location>
        <begin position="122"/>
        <end position="153"/>
    </location>
</feature>
<dbReference type="OrthoDB" id="6611136at2759"/>
<keyword evidence="3" id="KW-0862">Zinc</keyword>
<evidence type="ECO:0000256" key="1">
    <source>
        <dbReference type="ARBA" id="ARBA00022723"/>
    </source>
</evidence>